<reference evidence="7 8" key="1">
    <citation type="submission" date="2021-02" db="EMBL/GenBank/DDBJ databases">
        <title>Pan-genome distribution and transcriptional activeness of fungal secondary metabolism genes in Aspergillus section Fumigati.</title>
        <authorList>
            <person name="Takahashi H."/>
            <person name="Umemura M."/>
            <person name="Ninomiya A."/>
            <person name="Kusuya Y."/>
            <person name="Urayama S."/>
            <person name="Shimizu M."/>
            <person name="Watanabe A."/>
            <person name="Kamei K."/>
            <person name="Yaguchi T."/>
            <person name="Hagiwara D."/>
        </authorList>
    </citation>
    <scope>NUCLEOTIDE SEQUENCE [LARGE SCALE GENOMIC DNA]</scope>
    <source>
        <strain evidence="7 8">IFM 47045</strain>
    </source>
</reference>
<accession>A0A9P3C7P3</accession>
<keyword evidence="4" id="KW-0238">DNA-binding</keyword>
<evidence type="ECO:0000313" key="8">
    <source>
        <dbReference type="Proteomes" id="UP000710440"/>
    </source>
</evidence>
<comment type="caution">
    <text evidence="7">The sequence shown here is derived from an EMBL/GenBank/DDBJ whole genome shotgun (WGS) entry which is preliminary data.</text>
</comment>
<evidence type="ECO:0000256" key="1">
    <source>
        <dbReference type="ARBA" id="ARBA00004123"/>
    </source>
</evidence>
<dbReference type="GO" id="GO:0000976">
    <property type="term" value="F:transcription cis-regulatory region binding"/>
    <property type="evidence" value="ECO:0007669"/>
    <property type="project" value="TreeGrafter"/>
</dbReference>
<comment type="subcellular location">
    <subcellularLocation>
        <location evidence="1">Nucleus</location>
    </subcellularLocation>
</comment>
<protein>
    <submittedName>
        <fullName evidence="7">Uncharacterized protein</fullName>
    </submittedName>
</protein>
<dbReference type="InterPro" id="IPR051089">
    <property type="entry name" value="prtT"/>
</dbReference>
<dbReference type="EMBL" id="BOPL01000011">
    <property type="protein sequence ID" value="GIK06636.1"/>
    <property type="molecule type" value="Genomic_DNA"/>
</dbReference>
<keyword evidence="6" id="KW-0539">Nucleus</keyword>
<evidence type="ECO:0000256" key="3">
    <source>
        <dbReference type="ARBA" id="ARBA00023015"/>
    </source>
</evidence>
<dbReference type="GO" id="GO:0005634">
    <property type="term" value="C:nucleus"/>
    <property type="evidence" value="ECO:0007669"/>
    <property type="project" value="UniProtKB-SubCell"/>
</dbReference>
<dbReference type="AlphaFoldDB" id="A0A9P3C7P3"/>
<dbReference type="GO" id="GO:0000981">
    <property type="term" value="F:DNA-binding transcription factor activity, RNA polymerase II-specific"/>
    <property type="evidence" value="ECO:0007669"/>
    <property type="project" value="TreeGrafter"/>
</dbReference>
<keyword evidence="2" id="KW-0862">Zinc</keyword>
<organism evidence="7 8">
    <name type="scientific">Aspergillus viridinutans</name>
    <dbReference type="NCBI Taxonomy" id="75553"/>
    <lineage>
        <taxon>Eukaryota</taxon>
        <taxon>Fungi</taxon>
        <taxon>Dikarya</taxon>
        <taxon>Ascomycota</taxon>
        <taxon>Pezizomycotina</taxon>
        <taxon>Eurotiomycetes</taxon>
        <taxon>Eurotiomycetidae</taxon>
        <taxon>Eurotiales</taxon>
        <taxon>Aspergillaceae</taxon>
        <taxon>Aspergillus</taxon>
        <taxon>Aspergillus subgen. Fumigati</taxon>
    </lineage>
</organism>
<dbReference type="RefSeq" id="XP_043129822.1">
    <property type="nucleotide sequence ID" value="XM_043273887.1"/>
</dbReference>
<dbReference type="OrthoDB" id="5226580at2759"/>
<proteinExistence type="predicted"/>
<keyword evidence="5" id="KW-0804">Transcription</keyword>
<keyword evidence="8" id="KW-1185">Reference proteome</keyword>
<evidence type="ECO:0000256" key="5">
    <source>
        <dbReference type="ARBA" id="ARBA00023163"/>
    </source>
</evidence>
<evidence type="ECO:0000313" key="7">
    <source>
        <dbReference type="EMBL" id="GIK06636.1"/>
    </source>
</evidence>
<dbReference type="Proteomes" id="UP000710440">
    <property type="component" value="Unassembled WGS sequence"/>
</dbReference>
<sequence length="286" mass="32844">MSDPSRAATCVKDIDPLRYTSYTDECCRVLEELREYPTDMYLVQLARLNRMAHRIVQILPFDAYNPPHIASSDSVQRCVEALEAELKRLKPSSAQDCIQDSILALQYYNLELLLYESALEDDFSKNDGNSTGVHCDILHSSLISAKDFFSTFSSLTPQYFLYLPYSVYQQYYHAVDSLSKLLLLAWKERDQINAPTTIDVPTAVNMFVGKAKEAVRFLNDEESSLCAEEILYQLIARVRTFKELHEERLANVESYDINTNATRRNSIRDATFSLPHGMSWQFLDSE</sequence>
<keyword evidence="3" id="KW-0805">Transcription regulation</keyword>
<evidence type="ECO:0000256" key="4">
    <source>
        <dbReference type="ARBA" id="ARBA00023125"/>
    </source>
</evidence>
<evidence type="ECO:0000256" key="6">
    <source>
        <dbReference type="ARBA" id="ARBA00023242"/>
    </source>
</evidence>
<name>A0A9P3C7P3_ASPVI</name>
<gene>
    <name evidence="7" type="ORF">Aspvir_002286</name>
</gene>
<dbReference type="PANTHER" id="PTHR31845:SF10">
    <property type="entry name" value="ZN(II)2CYS6 TRANSCRIPTION FACTOR (EUROFUNG)"/>
    <property type="match status" value="1"/>
</dbReference>
<evidence type="ECO:0000256" key="2">
    <source>
        <dbReference type="ARBA" id="ARBA00022833"/>
    </source>
</evidence>
<dbReference type="GeneID" id="66930268"/>
<dbReference type="PANTHER" id="PTHR31845">
    <property type="entry name" value="FINGER DOMAIN PROTEIN, PUTATIVE-RELATED"/>
    <property type="match status" value="1"/>
</dbReference>